<protein>
    <recommendedName>
        <fullName evidence="1">F-box domain-containing protein</fullName>
    </recommendedName>
</protein>
<organism evidence="2 3">
    <name type="scientific">Aspergillus caelatus</name>
    <dbReference type="NCBI Taxonomy" id="61420"/>
    <lineage>
        <taxon>Eukaryota</taxon>
        <taxon>Fungi</taxon>
        <taxon>Dikarya</taxon>
        <taxon>Ascomycota</taxon>
        <taxon>Pezizomycotina</taxon>
        <taxon>Eurotiomycetes</taxon>
        <taxon>Eurotiomycetidae</taxon>
        <taxon>Eurotiales</taxon>
        <taxon>Aspergillaceae</taxon>
        <taxon>Aspergillus</taxon>
        <taxon>Aspergillus subgen. Circumdati</taxon>
    </lineage>
</organism>
<dbReference type="InterPro" id="IPR001810">
    <property type="entry name" value="F-box_dom"/>
</dbReference>
<dbReference type="Proteomes" id="UP000326268">
    <property type="component" value="Unassembled WGS sequence"/>
</dbReference>
<reference evidence="2 3" key="1">
    <citation type="submission" date="2019-04" db="EMBL/GenBank/DDBJ databases">
        <title>Friends and foes A comparative genomics studyof 23 Aspergillus species from section Flavi.</title>
        <authorList>
            <consortium name="DOE Joint Genome Institute"/>
            <person name="Kjaerbolling I."/>
            <person name="Vesth T."/>
            <person name="Frisvad J.C."/>
            <person name="Nybo J.L."/>
            <person name="Theobald S."/>
            <person name="Kildgaard S."/>
            <person name="Isbrandt T."/>
            <person name="Kuo A."/>
            <person name="Sato A."/>
            <person name="Lyhne E.K."/>
            <person name="Kogle M.E."/>
            <person name="Wiebenga A."/>
            <person name="Kun R.S."/>
            <person name="Lubbers R.J."/>
            <person name="Makela M.R."/>
            <person name="Barry K."/>
            <person name="Chovatia M."/>
            <person name="Clum A."/>
            <person name="Daum C."/>
            <person name="Haridas S."/>
            <person name="He G."/>
            <person name="LaButti K."/>
            <person name="Lipzen A."/>
            <person name="Mondo S."/>
            <person name="Riley R."/>
            <person name="Salamov A."/>
            <person name="Simmons B.A."/>
            <person name="Magnuson J.K."/>
            <person name="Henrissat B."/>
            <person name="Mortensen U.H."/>
            <person name="Larsen T.O."/>
            <person name="Devries R.P."/>
            <person name="Grigoriev I.V."/>
            <person name="Machida M."/>
            <person name="Baker S.E."/>
            <person name="Andersen M.R."/>
        </authorList>
    </citation>
    <scope>NUCLEOTIDE SEQUENCE [LARGE SCALE GENOMIC DNA]</scope>
    <source>
        <strain evidence="2 3">CBS 763.97</strain>
    </source>
</reference>
<evidence type="ECO:0000259" key="1">
    <source>
        <dbReference type="PROSITE" id="PS50181"/>
    </source>
</evidence>
<name>A0A5N6ZWJ7_9EURO</name>
<evidence type="ECO:0000313" key="2">
    <source>
        <dbReference type="EMBL" id="KAE8361892.1"/>
    </source>
</evidence>
<dbReference type="RefSeq" id="XP_031924973.1">
    <property type="nucleotide sequence ID" value="XM_032073002.1"/>
</dbReference>
<gene>
    <name evidence="2" type="ORF">BDV27DRAFT_160256</name>
</gene>
<dbReference type="GeneID" id="43657448"/>
<keyword evidence="3" id="KW-1185">Reference proteome</keyword>
<accession>A0A5N6ZWJ7</accession>
<evidence type="ECO:0000313" key="3">
    <source>
        <dbReference type="Proteomes" id="UP000326268"/>
    </source>
</evidence>
<dbReference type="PROSITE" id="PS50181">
    <property type="entry name" value="FBOX"/>
    <property type="match status" value="1"/>
</dbReference>
<dbReference type="AlphaFoldDB" id="A0A5N6ZWJ7"/>
<dbReference type="OrthoDB" id="2522477at2759"/>
<dbReference type="EMBL" id="ML737720">
    <property type="protein sequence ID" value="KAE8361892.1"/>
    <property type="molecule type" value="Genomic_DNA"/>
</dbReference>
<proteinExistence type="predicted"/>
<sequence length="353" mass="40349">MATPAQLLYLPTEILTGILEEVPSQASLASLVRTCRRLQTLVEPYLYRSVYLGNHAGESFTYAMDRKTVRVEYIQELVIHYHYLEDVLNEDKYYPILVESLVQGSMLCLKSGPGSSSNQPSRCELIMNDLTPTPLQNLTGELWYFSSRETVLLHPKLRKLSIVAAIIPGLRSETLNYTKRPWFIPTSLETLSLELDFYLHTDCPALDFRDFKCLQHLTIDPKVLRGDNDGQSPEAEKHLRQNCHLPPSLRSLRFREYRERGRPDLLTLSIVLDWVMSGGLRNLENITAQSATFFSHAILGASVPDGKSFQQAFRAVGVELAVERVRSSLGDEHLTIDCKCCSFYWRYLDQWDN</sequence>
<dbReference type="Pfam" id="PF12937">
    <property type="entry name" value="F-box-like"/>
    <property type="match status" value="1"/>
</dbReference>
<feature type="domain" description="F-box" evidence="1">
    <location>
        <begin position="4"/>
        <end position="50"/>
    </location>
</feature>